<dbReference type="AlphaFoldDB" id="A0A834KVY0"/>
<feature type="region of interest" description="Disordered" evidence="1">
    <location>
        <begin position="453"/>
        <end position="472"/>
    </location>
</feature>
<comment type="caution">
    <text evidence="3">The sequence shown here is derived from an EMBL/GenBank/DDBJ whole genome shotgun (WGS) entry which is preliminary data.</text>
</comment>
<sequence length="592" mass="64689">MSNPPYNLFGQSSPIQDEEVLPKEPPQKDLWRGLPTFQSGPCLYSSGTTSLKSVGLAPSVTHGSENKTDGLAETRTTSNLNCTSVGFYSSSSEFFSASDGQRLSDMDFDERLFDLSSSHRKDVHANTSKFIKDLEVGDTNITDQPDLSNLAITRQAAAKILMDYGLEKEDLDELISCPTEQTTAQNLPRTLWKIRMKKALRAATTNKSTLGSEPLSSTRDSGLNPVNAPEGVGTGQAVVPPTTGQHSKVVDFQHLEIHTAAVDKTLDTTDSANKSNQSPQEGIMALKRSILNLFSSQQTVCITSVNLTGNSETPPGSSSVKLLQNDPNRSLLKSEVSKSSMLGKVVPTVEAVPACGFLTGIIPKPDLVSVKGNDISSGQMDIQGEAPKFTEKTMDQTPPVQQLFKSHMGQTEGSKVVPAGKPMPLLSLTIPARNNAPLPLLTLDLLPQQVLDPAKTKKKPSQEGKPTAKGLPSLTVMHDYAGFTPRKFSHTCSLCKKTCSQMKEWKSHKYTSLHLQNCKDLRKQYPKWDGKVPQLQRKSLVPVQASKPHPQKRRAKSRSRSSSQSPVRYRVSEDGRESRCGRTRSQRSPQTH</sequence>
<protein>
    <submittedName>
        <fullName evidence="3">Zinc finger protein 638</fullName>
    </submittedName>
</protein>
<dbReference type="InterPro" id="IPR013087">
    <property type="entry name" value="Znf_C2H2_type"/>
</dbReference>
<evidence type="ECO:0000256" key="1">
    <source>
        <dbReference type="SAM" id="MobiDB-lite"/>
    </source>
</evidence>
<gene>
    <name evidence="3" type="ORF">FQA47_022020</name>
</gene>
<feature type="compositionally biased region" description="Low complexity" evidence="1">
    <location>
        <begin position="560"/>
        <end position="569"/>
    </location>
</feature>
<evidence type="ECO:0000313" key="4">
    <source>
        <dbReference type="Proteomes" id="UP000646548"/>
    </source>
</evidence>
<evidence type="ECO:0000313" key="3">
    <source>
        <dbReference type="EMBL" id="KAF6735292.1"/>
    </source>
</evidence>
<feature type="compositionally biased region" description="Basic and acidic residues" evidence="1">
    <location>
        <begin position="570"/>
        <end position="580"/>
    </location>
</feature>
<feature type="region of interest" description="Disordered" evidence="1">
    <location>
        <begin position="1"/>
        <end position="26"/>
    </location>
</feature>
<proteinExistence type="predicted"/>
<feature type="domain" description="C2H2-type" evidence="2">
    <location>
        <begin position="492"/>
        <end position="514"/>
    </location>
</feature>
<organism evidence="3 4">
    <name type="scientific">Oryzias melastigma</name>
    <name type="common">Marine medaka</name>
    <dbReference type="NCBI Taxonomy" id="30732"/>
    <lineage>
        <taxon>Eukaryota</taxon>
        <taxon>Metazoa</taxon>
        <taxon>Chordata</taxon>
        <taxon>Craniata</taxon>
        <taxon>Vertebrata</taxon>
        <taxon>Euteleostomi</taxon>
        <taxon>Actinopterygii</taxon>
        <taxon>Neopterygii</taxon>
        <taxon>Teleostei</taxon>
        <taxon>Neoteleostei</taxon>
        <taxon>Acanthomorphata</taxon>
        <taxon>Ovalentaria</taxon>
        <taxon>Atherinomorphae</taxon>
        <taxon>Beloniformes</taxon>
        <taxon>Adrianichthyidae</taxon>
        <taxon>Oryziinae</taxon>
        <taxon>Oryzias</taxon>
    </lineage>
</organism>
<reference evidence="3" key="1">
    <citation type="journal article" name="BMC Genomics">
        <title>Long-read sequencing and de novo genome assembly of marine medaka (Oryzias melastigma).</title>
        <authorList>
            <person name="Liang P."/>
            <person name="Saqib H.S.A."/>
            <person name="Ni X."/>
            <person name="Shen Y."/>
        </authorList>
    </citation>
    <scope>NUCLEOTIDE SEQUENCE</scope>
    <source>
        <strain evidence="3">Bigg-433</strain>
    </source>
</reference>
<name>A0A834KVY0_ORYME</name>
<evidence type="ECO:0000259" key="2">
    <source>
        <dbReference type="PROSITE" id="PS00028"/>
    </source>
</evidence>
<feature type="region of interest" description="Disordered" evidence="1">
    <location>
        <begin position="531"/>
        <end position="592"/>
    </location>
</feature>
<feature type="compositionally biased region" description="Basic residues" evidence="1">
    <location>
        <begin position="549"/>
        <end position="559"/>
    </location>
</feature>
<dbReference type="EMBL" id="WKFB01000113">
    <property type="protein sequence ID" value="KAF6735292.1"/>
    <property type="molecule type" value="Genomic_DNA"/>
</dbReference>
<feature type="compositionally biased region" description="Polar residues" evidence="1">
    <location>
        <begin position="204"/>
        <end position="221"/>
    </location>
</feature>
<dbReference type="PROSITE" id="PS00028">
    <property type="entry name" value="ZINC_FINGER_C2H2_1"/>
    <property type="match status" value="1"/>
</dbReference>
<accession>A0A834KVY0</accession>
<feature type="compositionally biased region" description="Polar residues" evidence="1">
    <location>
        <begin position="1"/>
        <end position="15"/>
    </location>
</feature>
<feature type="region of interest" description="Disordered" evidence="1">
    <location>
        <begin position="204"/>
        <end position="224"/>
    </location>
</feature>
<dbReference type="Proteomes" id="UP000646548">
    <property type="component" value="Unassembled WGS sequence"/>
</dbReference>